<dbReference type="Gene3D" id="3.40.50.2300">
    <property type="match status" value="1"/>
</dbReference>
<dbReference type="InterPro" id="IPR003594">
    <property type="entry name" value="HATPase_dom"/>
</dbReference>
<dbReference type="SUPFAM" id="SSF47384">
    <property type="entry name" value="Homodimeric domain of signal transducing histidine kinase"/>
    <property type="match status" value="1"/>
</dbReference>
<dbReference type="GO" id="GO:0000155">
    <property type="term" value="F:phosphorelay sensor kinase activity"/>
    <property type="evidence" value="ECO:0007669"/>
    <property type="project" value="InterPro"/>
</dbReference>
<dbReference type="CDD" id="cd12914">
    <property type="entry name" value="PDC1_DGC_like"/>
    <property type="match status" value="1"/>
</dbReference>
<dbReference type="InterPro" id="IPR033479">
    <property type="entry name" value="dCache_1"/>
</dbReference>
<keyword evidence="4" id="KW-1003">Cell membrane</keyword>
<dbReference type="SMART" id="SM00065">
    <property type="entry name" value="GAF"/>
    <property type="match status" value="1"/>
</dbReference>
<dbReference type="Gene3D" id="1.10.287.130">
    <property type="match status" value="1"/>
</dbReference>
<dbReference type="InterPro" id="IPR001789">
    <property type="entry name" value="Sig_transdc_resp-reg_receiver"/>
</dbReference>
<dbReference type="InterPro" id="IPR036097">
    <property type="entry name" value="HisK_dim/P_sf"/>
</dbReference>
<dbReference type="SMART" id="SM00448">
    <property type="entry name" value="REC"/>
    <property type="match status" value="1"/>
</dbReference>
<keyword evidence="15" id="KW-0175">Coiled coil</keyword>
<sequence>MALKTTTKLSMPSTMNIYHRYIGKLAAIVMALCGVVFLLSAWSLHRSYNNHQQNAETATQNVTLLLLNQIGGTFDEVDRALLTLASNFSHWDNYKRESRTFIEEQVRFHLALHPELASIRIANERGEVTHGFEGGLPQPGIGIVDRSYFQRHLNDKEAGLVISEPLKGKISGKWGLIFSRRLSNSDGSFAGVVIANVKIDYFLERFKAVKLGNKGSVALRDEKLGVIARYPDAGGNTAISANVISSDFRDALNANPAVGTYISRVTSIDGISRVHTYQKHEKYSFYVNTGVARDELLAGWYKEVKITLLLATLFCISLIAVAVVLARAHRQNDDANAELRESEQRFRSLYESMSEGLAIHQMVFDSEDRAIDYRVLEVNPAFESITGLSRQTVVGRLASEVYGILPTLFLDTYSRVASSGNAERFEHWFESIGKGFAISVFSPAKGKFATVFEDVTSRMRAEQEQERLSRALRLLSQCNFALVRVESEKKLFEDICRLLVETGGYVMAWVGIAADDAEKTVWPETHYGCEEGYLDGIHISWDESRESGRGPTGVAIRTATAQVNSDILTNPSMLPWRDLAIRHGYRSSIALPLLVGGKGIGAVMIYSADANAFASEEVALLEELAANVTFGIQALRNRMQRESAEAANVAKSAFLANMSHEIRTPLNAISGMSFLIRRFGVSDEVGDKLGKIETANRHLLQIINDILELSKIEAGKFMLEERHVKIAAVVDDVVSMLQDRAREKNLEIQIEIGPSDLHLLGDPTRLHQVLLNYAGNAIKFTERGKVIIRTHTEDIGHQKALVRFEVEDTGIGIQPEALTRLFTPFEQADNSTTRQYGGTGLGLAIARKLANLMGGDAGVESAINQGSKFWFTAILKQTSAPACSAALAENDFSAAHLAECYAGRRVLLVEDDLVSQEVGRELLEEVGLHVDLADNGLDALQKISIEAYDLVFMDMQMPKMGGLETTRIIRTQSHMRGLPIIAMTANAFAEDRAQCMAAGMSDFMSKPVVPEKLYALVAKWLKP</sequence>
<dbReference type="EC" id="2.7.13.3" evidence="3"/>
<proteinExistence type="predicted"/>
<evidence type="ECO:0000256" key="1">
    <source>
        <dbReference type="ARBA" id="ARBA00000085"/>
    </source>
</evidence>
<evidence type="ECO:0000256" key="4">
    <source>
        <dbReference type="ARBA" id="ARBA00022475"/>
    </source>
</evidence>
<dbReference type="InterPro" id="IPR035965">
    <property type="entry name" value="PAS-like_dom_sf"/>
</dbReference>
<evidence type="ECO:0000256" key="15">
    <source>
        <dbReference type="SAM" id="Coils"/>
    </source>
</evidence>
<dbReference type="Pfam" id="PF02518">
    <property type="entry name" value="HATPase_c"/>
    <property type="match status" value="1"/>
</dbReference>
<dbReference type="NCBIfam" id="TIGR00229">
    <property type="entry name" value="sensory_box"/>
    <property type="match status" value="1"/>
</dbReference>
<dbReference type="GO" id="GO:0005886">
    <property type="term" value="C:plasma membrane"/>
    <property type="evidence" value="ECO:0007669"/>
    <property type="project" value="UniProtKB-SubCell"/>
</dbReference>
<keyword evidence="9 16" id="KW-1133">Transmembrane helix</keyword>
<evidence type="ECO:0000256" key="13">
    <source>
        <dbReference type="ARBA" id="ARBA00070152"/>
    </source>
</evidence>
<dbReference type="Gene3D" id="3.30.450.20">
    <property type="entry name" value="PAS domain"/>
    <property type="match status" value="3"/>
</dbReference>
<keyword evidence="10" id="KW-0902">Two-component regulatory system</keyword>
<evidence type="ECO:0000256" key="9">
    <source>
        <dbReference type="ARBA" id="ARBA00022989"/>
    </source>
</evidence>
<feature type="modified residue" description="4-aspartylphosphate" evidence="14">
    <location>
        <position position="954"/>
    </location>
</feature>
<dbReference type="PROSITE" id="PS50110">
    <property type="entry name" value="RESPONSE_REGULATORY"/>
    <property type="match status" value="1"/>
</dbReference>
<protein>
    <recommendedName>
        <fullName evidence="13">Virulence sensor protein BvgS</fullName>
        <ecNumber evidence="3">2.7.13.3</ecNumber>
    </recommendedName>
</protein>
<comment type="catalytic activity">
    <reaction evidence="1">
        <text>ATP + protein L-histidine = ADP + protein N-phospho-L-histidine.</text>
        <dbReference type="EC" id="2.7.13.3"/>
    </reaction>
</comment>
<evidence type="ECO:0000256" key="3">
    <source>
        <dbReference type="ARBA" id="ARBA00012438"/>
    </source>
</evidence>
<dbReference type="CDD" id="cd00082">
    <property type="entry name" value="HisKA"/>
    <property type="match status" value="1"/>
</dbReference>
<comment type="subcellular location">
    <subcellularLocation>
        <location evidence="2">Cell membrane</location>
        <topology evidence="2">Multi-pass membrane protein</topology>
    </subcellularLocation>
</comment>
<dbReference type="SUPFAM" id="SSF55781">
    <property type="entry name" value="GAF domain-like"/>
    <property type="match status" value="1"/>
</dbReference>
<gene>
    <name evidence="20" type="ORF">ETQ85_18865</name>
</gene>
<dbReference type="CDD" id="cd17546">
    <property type="entry name" value="REC_hyHK_CKI1_RcsC-like"/>
    <property type="match status" value="1"/>
</dbReference>
<evidence type="ECO:0000256" key="5">
    <source>
        <dbReference type="ARBA" id="ARBA00022553"/>
    </source>
</evidence>
<keyword evidence="6" id="KW-0808">Transferase</keyword>
<evidence type="ECO:0000256" key="6">
    <source>
        <dbReference type="ARBA" id="ARBA00022679"/>
    </source>
</evidence>
<dbReference type="OrthoDB" id="8552871at2"/>
<dbReference type="InterPro" id="IPR011006">
    <property type="entry name" value="CheY-like_superfamily"/>
</dbReference>
<dbReference type="Pfam" id="PF02743">
    <property type="entry name" value="dCache_1"/>
    <property type="match status" value="1"/>
</dbReference>
<keyword evidence="21" id="KW-1185">Reference proteome</keyword>
<evidence type="ECO:0000259" key="19">
    <source>
        <dbReference type="PROSITE" id="PS50112"/>
    </source>
</evidence>
<evidence type="ECO:0000259" key="18">
    <source>
        <dbReference type="PROSITE" id="PS50110"/>
    </source>
</evidence>
<organism evidence="20 21">
    <name type="scientific">Zoogloea oleivorans</name>
    <dbReference type="NCBI Taxonomy" id="1552750"/>
    <lineage>
        <taxon>Bacteria</taxon>
        <taxon>Pseudomonadati</taxon>
        <taxon>Pseudomonadota</taxon>
        <taxon>Betaproteobacteria</taxon>
        <taxon>Rhodocyclales</taxon>
        <taxon>Zoogloeaceae</taxon>
        <taxon>Zoogloea</taxon>
    </lineage>
</organism>
<evidence type="ECO:0000259" key="17">
    <source>
        <dbReference type="PROSITE" id="PS50109"/>
    </source>
</evidence>
<dbReference type="SUPFAM" id="SSF55874">
    <property type="entry name" value="ATPase domain of HSP90 chaperone/DNA topoisomerase II/histidine kinase"/>
    <property type="match status" value="1"/>
</dbReference>
<evidence type="ECO:0000313" key="21">
    <source>
        <dbReference type="Proteomes" id="UP000389128"/>
    </source>
</evidence>
<dbReference type="Proteomes" id="UP000389128">
    <property type="component" value="Unassembled WGS sequence"/>
</dbReference>
<evidence type="ECO:0000256" key="8">
    <source>
        <dbReference type="ARBA" id="ARBA00022777"/>
    </source>
</evidence>
<dbReference type="Gene3D" id="3.30.565.10">
    <property type="entry name" value="Histidine kinase-like ATPase, C-terminal domain"/>
    <property type="match status" value="1"/>
</dbReference>
<evidence type="ECO:0000256" key="14">
    <source>
        <dbReference type="PROSITE-ProRule" id="PRU00169"/>
    </source>
</evidence>
<name>A0A6C2CLF9_9RHOO</name>
<keyword evidence="8" id="KW-0418">Kinase</keyword>
<dbReference type="RefSeq" id="WP_148580635.1">
    <property type="nucleotide sequence ID" value="NZ_SDKK01000020.1"/>
</dbReference>
<dbReference type="PANTHER" id="PTHR45339">
    <property type="entry name" value="HYBRID SIGNAL TRANSDUCTION HISTIDINE KINASE J"/>
    <property type="match status" value="1"/>
</dbReference>
<dbReference type="InterPro" id="IPR003661">
    <property type="entry name" value="HisK_dim/P_dom"/>
</dbReference>
<feature type="coiled-coil region" evidence="15">
    <location>
        <begin position="325"/>
        <end position="352"/>
    </location>
</feature>
<dbReference type="SUPFAM" id="SSF55785">
    <property type="entry name" value="PYP-like sensor domain (PAS domain)"/>
    <property type="match status" value="1"/>
</dbReference>
<dbReference type="PROSITE" id="PS50109">
    <property type="entry name" value="HIS_KIN"/>
    <property type="match status" value="1"/>
</dbReference>
<dbReference type="PROSITE" id="PS50112">
    <property type="entry name" value="PAS"/>
    <property type="match status" value="1"/>
</dbReference>
<dbReference type="Pfam" id="PF13188">
    <property type="entry name" value="PAS_8"/>
    <property type="match status" value="1"/>
</dbReference>
<accession>A0A6C2CLF9</accession>
<dbReference type="FunFam" id="3.30.565.10:FF:000010">
    <property type="entry name" value="Sensor histidine kinase RcsC"/>
    <property type="match status" value="1"/>
</dbReference>
<dbReference type="SMART" id="SM00387">
    <property type="entry name" value="HATPase_c"/>
    <property type="match status" value="1"/>
</dbReference>
<evidence type="ECO:0000313" key="20">
    <source>
        <dbReference type="EMBL" id="TYC54426.1"/>
    </source>
</evidence>
<dbReference type="PRINTS" id="PR00344">
    <property type="entry name" value="BCTRLSENSOR"/>
</dbReference>
<dbReference type="Gene3D" id="3.30.450.40">
    <property type="match status" value="1"/>
</dbReference>
<dbReference type="CDD" id="cd12915">
    <property type="entry name" value="PDC2_DGC_like"/>
    <property type="match status" value="1"/>
</dbReference>
<evidence type="ECO:0000256" key="10">
    <source>
        <dbReference type="ARBA" id="ARBA00023012"/>
    </source>
</evidence>
<evidence type="ECO:0000256" key="11">
    <source>
        <dbReference type="ARBA" id="ARBA00023136"/>
    </source>
</evidence>
<dbReference type="PANTHER" id="PTHR45339:SF3">
    <property type="entry name" value="HISTIDINE KINASE"/>
    <property type="match status" value="1"/>
</dbReference>
<dbReference type="Pfam" id="PF00072">
    <property type="entry name" value="Response_reg"/>
    <property type="match status" value="1"/>
</dbReference>
<evidence type="ECO:0000256" key="12">
    <source>
        <dbReference type="ARBA" id="ARBA00058004"/>
    </source>
</evidence>
<evidence type="ECO:0000256" key="2">
    <source>
        <dbReference type="ARBA" id="ARBA00004651"/>
    </source>
</evidence>
<keyword evidence="7 16" id="KW-0812">Transmembrane</keyword>
<evidence type="ECO:0000256" key="7">
    <source>
        <dbReference type="ARBA" id="ARBA00022692"/>
    </source>
</evidence>
<dbReference type="Pfam" id="PF13185">
    <property type="entry name" value="GAF_2"/>
    <property type="match status" value="1"/>
</dbReference>
<comment type="function">
    <text evidence="12">Member of the two-component regulatory system BvgS/BvgA. Phosphorylates BvgA via a four-step phosphorelay in response to environmental signals.</text>
</comment>
<evidence type="ECO:0000256" key="16">
    <source>
        <dbReference type="SAM" id="Phobius"/>
    </source>
</evidence>
<dbReference type="InterPro" id="IPR005467">
    <property type="entry name" value="His_kinase_dom"/>
</dbReference>
<dbReference type="InterPro" id="IPR000014">
    <property type="entry name" value="PAS"/>
</dbReference>
<dbReference type="AlphaFoldDB" id="A0A6C2CLF9"/>
<feature type="domain" description="PAS" evidence="19">
    <location>
        <begin position="342"/>
        <end position="396"/>
    </location>
</feature>
<dbReference type="InterPro" id="IPR003018">
    <property type="entry name" value="GAF"/>
</dbReference>
<dbReference type="EMBL" id="SDKK01000020">
    <property type="protein sequence ID" value="TYC54426.1"/>
    <property type="molecule type" value="Genomic_DNA"/>
</dbReference>
<dbReference type="InterPro" id="IPR004358">
    <property type="entry name" value="Sig_transdc_His_kin-like_C"/>
</dbReference>
<dbReference type="SMART" id="SM00388">
    <property type="entry name" value="HisKA"/>
    <property type="match status" value="1"/>
</dbReference>
<feature type="domain" description="Response regulatory" evidence="18">
    <location>
        <begin position="905"/>
        <end position="1021"/>
    </location>
</feature>
<feature type="domain" description="Histidine kinase" evidence="17">
    <location>
        <begin position="657"/>
        <end position="877"/>
    </location>
</feature>
<keyword evidence="11 16" id="KW-0472">Membrane</keyword>
<dbReference type="InterPro" id="IPR036890">
    <property type="entry name" value="HATPase_C_sf"/>
</dbReference>
<dbReference type="Pfam" id="PF00512">
    <property type="entry name" value="HisKA"/>
    <property type="match status" value="1"/>
</dbReference>
<comment type="caution">
    <text evidence="20">The sequence shown here is derived from an EMBL/GenBank/DDBJ whole genome shotgun (WGS) entry which is preliminary data.</text>
</comment>
<feature type="transmembrane region" description="Helical" evidence="16">
    <location>
        <begin position="21"/>
        <end position="44"/>
    </location>
</feature>
<reference evidence="20 21" key="1">
    <citation type="submission" date="2019-01" db="EMBL/GenBank/DDBJ databases">
        <title>Zoogloea oleivorans genome sequencing and assembly.</title>
        <authorList>
            <person name="Tancsics A."/>
            <person name="Farkas M."/>
            <person name="Kriszt B."/>
            <person name="Maroti G."/>
            <person name="Horvath B."/>
        </authorList>
    </citation>
    <scope>NUCLEOTIDE SEQUENCE [LARGE SCALE GENOMIC DNA]</scope>
    <source>
        <strain evidence="20 21">Buc</strain>
    </source>
</reference>
<dbReference type="SUPFAM" id="SSF52172">
    <property type="entry name" value="CheY-like"/>
    <property type="match status" value="1"/>
</dbReference>
<dbReference type="InterPro" id="IPR029016">
    <property type="entry name" value="GAF-like_dom_sf"/>
</dbReference>
<keyword evidence="5 14" id="KW-0597">Phosphoprotein</keyword>
<dbReference type="CDD" id="cd16922">
    <property type="entry name" value="HATPase_EvgS-ArcB-TorS-like"/>
    <property type="match status" value="1"/>
</dbReference>